<dbReference type="AlphaFoldDB" id="A0A387C067"/>
<evidence type="ECO:0000313" key="5">
    <source>
        <dbReference type="EMBL" id="AYG03951.1"/>
    </source>
</evidence>
<evidence type="ECO:0000256" key="2">
    <source>
        <dbReference type="ARBA" id="ARBA00022801"/>
    </source>
</evidence>
<dbReference type="GO" id="GO:0016052">
    <property type="term" value="P:carbohydrate catabolic process"/>
    <property type="evidence" value="ECO:0007669"/>
    <property type="project" value="TreeGrafter"/>
</dbReference>
<proteinExistence type="inferred from homology"/>
<protein>
    <submittedName>
        <fullName evidence="5">Glycosyl hydrolase family protein</fullName>
    </submittedName>
</protein>
<dbReference type="EMBL" id="CP032624">
    <property type="protein sequence ID" value="AYG03951.1"/>
    <property type="molecule type" value="Genomic_DNA"/>
</dbReference>
<evidence type="ECO:0000313" key="6">
    <source>
        <dbReference type="Proteomes" id="UP000275069"/>
    </source>
</evidence>
<dbReference type="PANTHER" id="PTHR10353:SF36">
    <property type="entry name" value="LP05116P"/>
    <property type="match status" value="1"/>
</dbReference>
<evidence type="ECO:0000256" key="3">
    <source>
        <dbReference type="ARBA" id="ARBA00023295"/>
    </source>
</evidence>
<sequence length="396" mass="43924">MELSTTTFPPGFLWGTSIGAHQTEGNNTASDWWLLENSRGSGVHEPSGDAVDGYHRWAEDLQLAARAGLRDYRFGIEWSRIEPVDGRISTANVQHYARIIERARELGLRPLPTLHHFTLPLWFSQGGGWRRSDAVERFLRYVDAVAPVLESGVERVETINEPNIVAALATGASGLAQGLPVPDRAVTDAMIRLHDATRDRLRVNHPRILTGWGVSVQDYQAEPGAEHVLHAYTYPRDEIFLEASRGDDWVGIQSYTRGWIRDVGGRPQALIDDDAPRTQSGWENYPEAVGGAVRRAARVIGGVPIIVTENGIATDDDSARIEYTRRALLSLRQAMDDGVDVRGYLHWSLLDNYEWGDWGPTFGLVSVDRGTFDRTPKPSLAWLGSLAPERTSGRAA</sequence>
<dbReference type="RefSeq" id="WP_120789483.1">
    <property type="nucleotide sequence ID" value="NZ_CP032624.1"/>
</dbReference>
<dbReference type="GO" id="GO:0008422">
    <property type="term" value="F:beta-glucosidase activity"/>
    <property type="evidence" value="ECO:0007669"/>
    <property type="project" value="TreeGrafter"/>
</dbReference>
<dbReference type="KEGG" id="gry:D7I44_10660"/>
<name>A0A387C067_9MICO</name>
<dbReference type="PANTHER" id="PTHR10353">
    <property type="entry name" value="GLYCOSYL HYDROLASE"/>
    <property type="match status" value="1"/>
</dbReference>
<dbReference type="InterPro" id="IPR017853">
    <property type="entry name" value="GH"/>
</dbReference>
<dbReference type="Gene3D" id="3.20.20.80">
    <property type="entry name" value="Glycosidases"/>
    <property type="match status" value="2"/>
</dbReference>
<accession>A0A387C067</accession>
<keyword evidence="6" id="KW-1185">Reference proteome</keyword>
<organism evidence="5 6">
    <name type="scientific">Gryllotalpicola protaetiae</name>
    <dbReference type="NCBI Taxonomy" id="2419771"/>
    <lineage>
        <taxon>Bacteria</taxon>
        <taxon>Bacillati</taxon>
        <taxon>Actinomycetota</taxon>
        <taxon>Actinomycetes</taxon>
        <taxon>Micrococcales</taxon>
        <taxon>Microbacteriaceae</taxon>
        <taxon>Gryllotalpicola</taxon>
    </lineage>
</organism>
<keyword evidence="2 5" id="KW-0378">Hydrolase</keyword>
<gene>
    <name evidence="5" type="ORF">D7I44_10660</name>
</gene>
<dbReference type="PRINTS" id="PR00131">
    <property type="entry name" value="GLHYDRLASE1"/>
</dbReference>
<dbReference type="SUPFAM" id="SSF51445">
    <property type="entry name" value="(Trans)glycosidases"/>
    <property type="match status" value="1"/>
</dbReference>
<keyword evidence="3" id="KW-0326">Glycosidase</keyword>
<dbReference type="GO" id="GO:0005829">
    <property type="term" value="C:cytosol"/>
    <property type="evidence" value="ECO:0007669"/>
    <property type="project" value="TreeGrafter"/>
</dbReference>
<dbReference type="OrthoDB" id="9765195at2"/>
<dbReference type="InterPro" id="IPR001360">
    <property type="entry name" value="Glyco_hydro_1"/>
</dbReference>
<comment type="similarity">
    <text evidence="1 4">Belongs to the glycosyl hydrolase 1 family.</text>
</comment>
<dbReference type="Proteomes" id="UP000275069">
    <property type="component" value="Chromosome"/>
</dbReference>
<evidence type="ECO:0000256" key="4">
    <source>
        <dbReference type="RuleBase" id="RU003690"/>
    </source>
</evidence>
<dbReference type="Pfam" id="PF00232">
    <property type="entry name" value="Glyco_hydro_1"/>
    <property type="match status" value="2"/>
</dbReference>
<reference evidence="5 6" key="1">
    <citation type="submission" date="2018-09" db="EMBL/GenBank/DDBJ databases">
        <title>Genome sequencing of strain 2DFW10M-5.</title>
        <authorList>
            <person name="Heo J."/>
            <person name="Kim S.-J."/>
            <person name="Kwon S.-W."/>
        </authorList>
    </citation>
    <scope>NUCLEOTIDE SEQUENCE [LARGE SCALE GENOMIC DNA]</scope>
    <source>
        <strain evidence="5 6">2DFW10M-5</strain>
    </source>
</reference>
<evidence type="ECO:0000256" key="1">
    <source>
        <dbReference type="ARBA" id="ARBA00010838"/>
    </source>
</evidence>